<dbReference type="Proteomes" id="UP000228743">
    <property type="component" value="Unassembled WGS sequence"/>
</dbReference>
<organism evidence="1 2">
    <name type="scientific">Candidatus Falkowbacteria bacterium CG_4_10_14_0_2_um_filter_41_15</name>
    <dbReference type="NCBI Taxonomy" id="1974554"/>
    <lineage>
        <taxon>Bacteria</taxon>
        <taxon>Candidatus Falkowiibacteriota</taxon>
    </lineage>
</organism>
<dbReference type="AlphaFoldDB" id="A0A2M7VYX3"/>
<evidence type="ECO:0000313" key="2">
    <source>
        <dbReference type="Proteomes" id="UP000228743"/>
    </source>
</evidence>
<proteinExistence type="predicted"/>
<gene>
    <name evidence="1" type="ORF">COX68_02120</name>
</gene>
<name>A0A2M7VYX3_9BACT</name>
<reference evidence="2" key="1">
    <citation type="submission" date="2017-09" db="EMBL/GenBank/DDBJ databases">
        <title>Depth-based differentiation of microbial function through sediment-hosted aquifers and enrichment of novel symbionts in the deep terrestrial subsurface.</title>
        <authorList>
            <person name="Probst A.J."/>
            <person name="Ladd B."/>
            <person name="Jarett J.K."/>
            <person name="Geller-Mcgrath D.E."/>
            <person name="Sieber C.M.K."/>
            <person name="Emerson J.B."/>
            <person name="Anantharaman K."/>
            <person name="Thomas B.C."/>
            <person name="Malmstrom R."/>
            <person name="Stieglmeier M."/>
            <person name="Klingl A."/>
            <person name="Woyke T."/>
            <person name="Ryan C.M."/>
            <person name="Banfield J.F."/>
        </authorList>
    </citation>
    <scope>NUCLEOTIDE SEQUENCE [LARGE SCALE GENOMIC DNA]</scope>
</reference>
<sequence>MINYENTQEVSIDGEKNQAIHGELLPLLNQVYNNQVKLKDNMKSMWLTYIFPRLVTRADVEAIQKKYEELGDKIDESSGSDLWVSKIGQTLHLTFFIQNFMVGKLEVLF</sequence>
<protein>
    <submittedName>
        <fullName evidence="1">Uncharacterized protein</fullName>
    </submittedName>
</protein>
<dbReference type="EMBL" id="PFPX01000054">
    <property type="protein sequence ID" value="PJA09723.1"/>
    <property type="molecule type" value="Genomic_DNA"/>
</dbReference>
<comment type="caution">
    <text evidence="1">The sequence shown here is derived from an EMBL/GenBank/DDBJ whole genome shotgun (WGS) entry which is preliminary data.</text>
</comment>
<accession>A0A2M7VYX3</accession>
<evidence type="ECO:0000313" key="1">
    <source>
        <dbReference type="EMBL" id="PJA09723.1"/>
    </source>
</evidence>